<dbReference type="SMART" id="SM00271">
    <property type="entry name" value="DnaJ"/>
    <property type="match status" value="1"/>
</dbReference>
<feature type="transmembrane region" description="Helical" evidence="7">
    <location>
        <begin position="106"/>
        <end position="135"/>
    </location>
</feature>
<gene>
    <name evidence="10 11 12" type="primary">DNAJC5G</name>
</gene>
<dbReference type="PROSITE" id="PS50076">
    <property type="entry name" value="DNAJ_2"/>
    <property type="match status" value="1"/>
</dbReference>
<keyword evidence="4" id="KW-0143">Chaperone</keyword>
<dbReference type="KEGG" id="pcw:110206476"/>
<evidence type="ECO:0000256" key="5">
    <source>
        <dbReference type="ARBA" id="ARBA00023288"/>
    </source>
</evidence>
<feature type="domain" description="J" evidence="8">
    <location>
        <begin position="17"/>
        <end position="82"/>
    </location>
</feature>
<dbReference type="CDD" id="cd06257">
    <property type="entry name" value="DnaJ"/>
    <property type="match status" value="1"/>
</dbReference>
<keyword evidence="2 7" id="KW-0472">Membrane</keyword>
<dbReference type="RefSeq" id="XP_020839494.1">
    <property type="nucleotide sequence ID" value="XM_020983835.1"/>
</dbReference>
<dbReference type="PRINTS" id="PR00625">
    <property type="entry name" value="JDOMAIN"/>
</dbReference>
<accession>A0A6P5K2Z0</accession>
<dbReference type="InterPro" id="IPR018253">
    <property type="entry name" value="DnaJ_domain_CS"/>
</dbReference>
<evidence type="ECO:0000313" key="12">
    <source>
        <dbReference type="RefSeq" id="XP_020839495.1"/>
    </source>
</evidence>
<evidence type="ECO:0000256" key="1">
    <source>
        <dbReference type="ARBA" id="ARBA00004635"/>
    </source>
</evidence>
<dbReference type="InterPro" id="IPR001623">
    <property type="entry name" value="DnaJ_domain"/>
</dbReference>
<organism evidence="9 12">
    <name type="scientific">Phascolarctos cinereus</name>
    <name type="common">Koala</name>
    <dbReference type="NCBI Taxonomy" id="38626"/>
    <lineage>
        <taxon>Eukaryota</taxon>
        <taxon>Metazoa</taxon>
        <taxon>Chordata</taxon>
        <taxon>Craniata</taxon>
        <taxon>Vertebrata</taxon>
        <taxon>Euteleostomi</taxon>
        <taxon>Mammalia</taxon>
        <taxon>Metatheria</taxon>
        <taxon>Diprotodontia</taxon>
        <taxon>Phascolarctidae</taxon>
        <taxon>Phascolarctos</taxon>
    </lineage>
</organism>
<evidence type="ECO:0000256" key="7">
    <source>
        <dbReference type="SAM" id="Phobius"/>
    </source>
</evidence>
<comment type="subcellular location">
    <subcellularLocation>
        <location evidence="1">Membrane</location>
        <topology evidence="1">Lipid-anchor</topology>
    </subcellularLocation>
</comment>
<evidence type="ECO:0000256" key="6">
    <source>
        <dbReference type="SAM" id="MobiDB-lite"/>
    </source>
</evidence>
<dbReference type="InterPro" id="IPR036869">
    <property type="entry name" value="J_dom_sf"/>
</dbReference>
<dbReference type="InterPro" id="IPR051434">
    <property type="entry name" value="DnaJ_C_subfamily_member5"/>
</dbReference>
<proteinExistence type="predicted"/>
<dbReference type="GeneID" id="110206476"/>
<evidence type="ECO:0000313" key="10">
    <source>
        <dbReference type="RefSeq" id="XP_020839493.1"/>
    </source>
</evidence>
<dbReference type="Proteomes" id="UP000515140">
    <property type="component" value="Unplaced"/>
</dbReference>
<evidence type="ECO:0000256" key="3">
    <source>
        <dbReference type="ARBA" id="ARBA00023139"/>
    </source>
</evidence>
<keyword evidence="3" id="KW-0564">Palmitate</keyword>
<dbReference type="Gene3D" id="1.10.287.110">
    <property type="entry name" value="DnaJ domain"/>
    <property type="match status" value="1"/>
</dbReference>
<dbReference type="OMA" id="FIMNSCW"/>
<evidence type="ECO:0000259" key="8">
    <source>
        <dbReference type="PROSITE" id="PS50076"/>
    </source>
</evidence>
<evidence type="ECO:0000256" key="2">
    <source>
        <dbReference type="ARBA" id="ARBA00023136"/>
    </source>
</evidence>
<dbReference type="Pfam" id="PF00226">
    <property type="entry name" value="DnaJ"/>
    <property type="match status" value="1"/>
</dbReference>
<name>A0A6P5K2Z0_PHACI</name>
<evidence type="ECO:0000313" key="11">
    <source>
        <dbReference type="RefSeq" id="XP_020839494.1"/>
    </source>
</evidence>
<evidence type="ECO:0000256" key="4">
    <source>
        <dbReference type="ARBA" id="ARBA00023186"/>
    </source>
</evidence>
<dbReference type="AlphaFoldDB" id="A0A6P5K2Z0"/>
<keyword evidence="9" id="KW-1185">Reference proteome</keyword>
<dbReference type="GO" id="GO:0016020">
    <property type="term" value="C:membrane"/>
    <property type="evidence" value="ECO:0007669"/>
    <property type="project" value="UniProtKB-SubCell"/>
</dbReference>
<dbReference type="GeneTree" id="ENSGT00940000162434"/>
<dbReference type="PROSITE" id="PS00636">
    <property type="entry name" value="DNAJ_1"/>
    <property type="match status" value="1"/>
</dbReference>
<dbReference type="SUPFAM" id="SSF46565">
    <property type="entry name" value="Chaperone J-domain"/>
    <property type="match status" value="1"/>
</dbReference>
<keyword evidence="5" id="KW-0449">Lipoprotein</keyword>
<evidence type="ECO:0000313" key="9">
    <source>
        <dbReference type="Proteomes" id="UP000515140"/>
    </source>
</evidence>
<feature type="region of interest" description="Disordered" evidence="6">
    <location>
        <begin position="149"/>
        <end position="175"/>
    </location>
</feature>
<dbReference type="PANTHER" id="PTHR44027:SF2">
    <property type="entry name" value="DNAJ HOMOLOG SUBFAMILY C MEMBER 5G"/>
    <property type="match status" value="1"/>
</dbReference>
<dbReference type="PANTHER" id="PTHR44027">
    <property type="entry name" value="DNAJ HOMOLOG SUBFAMILY C MEMBER 5 HOMOLOG"/>
    <property type="match status" value="1"/>
</dbReference>
<dbReference type="RefSeq" id="XP_020839493.1">
    <property type="nucleotide sequence ID" value="XM_020983834.1"/>
</dbReference>
<reference evidence="10 11" key="1">
    <citation type="submission" date="2025-04" db="UniProtKB">
        <authorList>
            <consortium name="RefSeq"/>
        </authorList>
    </citation>
    <scope>IDENTIFICATION</scope>
    <source>
        <tissue evidence="10 11">Spleen</tissue>
    </source>
</reference>
<dbReference type="GO" id="GO:0005737">
    <property type="term" value="C:cytoplasm"/>
    <property type="evidence" value="ECO:0007669"/>
    <property type="project" value="UniProtKB-ARBA"/>
</dbReference>
<dbReference type="CTD" id="285126"/>
<dbReference type="RefSeq" id="XP_020839495.1">
    <property type="nucleotide sequence ID" value="XM_020983836.1"/>
</dbReference>
<keyword evidence="7" id="KW-1133">Transmembrane helix</keyword>
<keyword evidence="7" id="KW-0812">Transmembrane</keyword>
<protein>
    <submittedName>
        <fullName evidence="10 11">DnaJ homolog subfamily C member 5G</fullName>
    </submittedName>
</protein>
<sequence>MAQAYQKRYKPSKAGETLYDILELPQGATPEEIRKAYRKLALKYHPDKNPEDPDAAERFKEINAAHSILADPDQRQIYNTYGAMGLYMANRYGSETIKMYFTVTKWWFKGLVLLCTLLSCCCCCCCCCFCCGMNVPPEYEYFKSNSDLQTQRPRTGGTEDAFSNLNPKKYENEEA</sequence>